<dbReference type="RefSeq" id="WP_183198445.1">
    <property type="nucleotide sequence ID" value="NZ_JACIEK010000001.1"/>
</dbReference>
<protein>
    <submittedName>
        <fullName evidence="1">Uncharacterized protein</fullName>
    </submittedName>
</protein>
<gene>
    <name evidence="1" type="ORF">GGR04_001003</name>
</gene>
<evidence type="ECO:0000313" key="2">
    <source>
        <dbReference type="Proteomes" id="UP000542776"/>
    </source>
</evidence>
<name>A0A7W6EDA9_9HYPH</name>
<keyword evidence="2" id="KW-1185">Reference proteome</keyword>
<reference evidence="1 2" key="1">
    <citation type="submission" date="2020-08" db="EMBL/GenBank/DDBJ databases">
        <title>Genomic Encyclopedia of Type Strains, Phase IV (KMG-IV): sequencing the most valuable type-strain genomes for metagenomic binning, comparative biology and taxonomic classification.</title>
        <authorList>
            <person name="Goeker M."/>
        </authorList>
    </citation>
    <scope>NUCLEOTIDE SEQUENCE [LARGE SCALE GENOMIC DNA]</scope>
    <source>
        <strain evidence="1 2">DSM 102238</strain>
    </source>
</reference>
<accession>A0A7W6EDA9</accession>
<proteinExistence type="predicted"/>
<comment type="caution">
    <text evidence="1">The sequence shown here is derived from an EMBL/GenBank/DDBJ whole genome shotgun (WGS) entry which is preliminary data.</text>
</comment>
<evidence type="ECO:0000313" key="1">
    <source>
        <dbReference type="EMBL" id="MBB3997182.1"/>
    </source>
</evidence>
<organism evidence="1 2">
    <name type="scientific">Aureimonas pseudogalii</name>
    <dbReference type="NCBI Taxonomy" id="1744844"/>
    <lineage>
        <taxon>Bacteria</taxon>
        <taxon>Pseudomonadati</taxon>
        <taxon>Pseudomonadota</taxon>
        <taxon>Alphaproteobacteria</taxon>
        <taxon>Hyphomicrobiales</taxon>
        <taxon>Aurantimonadaceae</taxon>
        <taxon>Aureimonas</taxon>
    </lineage>
</organism>
<dbReference type="AlphaFoldDB" id="A0A7W6EDA9"/>
<dbReference type="EMBL" id="JACIEK010000001">
    <property type="protein sequence ID" value="MBB3997182.1"/>
    <property type="molecule type" value="Genomic_DNA"/>
</dbReference>
<dbReference type="Proteomes" id="UP000542776">
    <property type="component" value="Unassembled WGS sequence"/>
</dbReference>
<sequence>MSDDNTRGANCPVCGSHMPDGLQHKSADTAMPAVGPDMIAEKYRGYSAPNVIERWQEYLRTARVFVLGHDGASIEINLETGRPF</sequence>